<accession>A0A2P2DVU0</accession>
<feature type="signal peptide" evidence="1">
    <location>
        <begin position="1"/>
        <end position="20"/>
    </location>
</feature>
<dbReference type="OrthoDB" id="338098at2"/>
<reference evidence="2 3" key="1">
    <citation type="submission" date="2018-02" db="EMBL/GenBank/DDBJ databases">
        <title>Novel Leptospira species isolated from soil and water in Japan.</title>
        <authorList>
            <person name="Nakao R."/>
            <person name="Masuzawa T."/>
        </authorList>
    </citation>
    <scope>NUCLEOTIDE SEQUENCE [LARGE SCALE GENOMIC DNA]</scope>
    <source>
        <strain evidence="2 3">YH101</strain>
    </source>
</reference>
<dbReference type="EMBL" id="BFBB01000002">
    <property type="protein sequence ID" value="GBF48759.1"/>
    <property type="molecule type" value="Genomic_DNA"/>
</dbReference>
<dbReference type="NCBIfam" id="NF047473">
    <property type="entry name" value="lipo_LIC11755"/>
    <property type="match status" value="1"/>
</dbReference>
<dbReference type="AlphaFoldDB" id="A0A2P2DVU0"/>
<evidence type="ECO:0000313" key="2">
    <source>
        <dbReference type="EMBL" id="GBF48759.1"/>
    </source>
</evidence>
<organism evidence="2 3">
    <name type="scientific">Leptospira ryugenii</name>
    <dbReference type="NCBI Taxonomy" id="1917863"/>
    <lineage>
        <taxon>Bacteria</taxon>
        <taxon>Pseudomonadati</taxon>
        <taxon>Spirochaetota</taxon>
        <taxon>Spirochaetia</taxon>
        <taxon>Leptospirales</taxon>
        <taxon>Leptospiraceae</taxon>
        <taxon>Leptospira</taxon>
    </lineage>
</organism>
<proteinExistence type="predicted"/>
<dbReference type="Proteomes" id="UP000245133">
    <property type="component" value="Unassembled WGS sequence"/>
</dbReference>
<evidence type="ECO:0008006" key="4">
    <source>
        <dbReference type="Google" id="ProtNLM"/>
    </source>
</evidence>
<evidence type="ECO:0000256" key="1">
    <source>
        <dbReference type="SAM" id="SignalP"/>
    </source>
</evidence>
<protein>
    <recommendedName>
        <fullName evidence="4">Lipoprotein</fullName>
    </recommendedName>
</protein>
<comment type="caution">
    <text evidence="2">The sequence shown here is derived from an EMBL/GenBank/DDBJ whole genome shotgun (WGS) entry which is preliminary data.</text>
</comment>
<dbReference type="RefSeq" id="WP_108972917.1">
    <property type="nucleotide sequence ID" value="NZ_BFBB01000002.1"/>
</dbReference>
<keyword evidence="3" id="KW-1185">Reference proteome</keyword>
<keyword evidence="1" id="KW-0732">Signal</keyword>
<sequence length="963" mass="109596">MKGILLIILVLLSCRPSSQADLSAYLRLAEFPQDPKFQFEYGNISEPNERKGRIQRISNQQTCLYSMPSPFFESELGGKFSICFVTTEEEFNSLVSAFQKLDGLATESSIISIQNAKWSLSEIKQSQWKKEMADRELFLSWQARESSHGLVSYERYTIPKAEFYQWQDKRCDLLFPSYVLNRSQSTNRFLRFQFSCAESFPIEERILEMNLKWLQICKPGNLDITESFRSSESVFSRFLEFTNSTDEFLCPGWEEFAFQKDPTNTSSLSPLEQNLLQKYYGLVLPKASLLVSDQENLPGLVFSFTFLEQIGKGGAWKWGDSLLPNATFHFKQGNEFFSFQSQSPGCQTPIHLFQNENHCLSPGLFQTNPPKFIDTKTPALCEVGQIELTEYFPGSESPVIWPKFIEFQNLGPDCNLSSLYLQYQGDLFPLSSRQRELKRGGFFLVSQEAWLGWNLFVIEKPLSRKRSVDQVPEISILDAKEKKIWKTEIDQYVLLRYNLAQRRSAAYDGSFGFFPHPPEVTYPYHFSPGYLAPMPSLLKDLELSELLFAGTMANGVSQPERFLEWKSNPNAEGIFTFSLQDSKEKTFTFYKAKSERFTVLRTETGQCVLSDFIPVPESSFTNQNTLISAYSHPKKLNKREIFRYDTNLYLEGGYSLSSRISLHPEPSPFGYSFSAPGSFPNVCSPGSEGTPGRENQKLPQLVVTERDSGRGQIALEYLLSNPTSTGSFQFTDQSIYAVAHPTQQILGEHLSLRFDPNQLPTNFDERGLLFLQWEETPYTQKSLVHKLGSLQIRAVAPQPKNAQNEWIYFCNTGVSPISILDLVVKDESAEDKIVPYHVRFPQSQAPFTNGQSFHTNLSDLQAGQCAFLVDPDGSYWNLPDFASPNDAFLTVETSQTIGNGISLSETVRLFLRESAQDILVSSYGLYGTFSEFHITLSTSEYAVLKPNRIGGHMFDYEIRKIAE</sequence>
<feature type="chain" id="PRO_5015161794" description="Lipoprotein" evidence="1">
    <location>
        <begin position="21"/>
        <end position="963"/>
    </location>
</feature>
<name>A0A2P2DVU0_9LEPT</name>
<evidence type="ECO:0000313" key="3">
    <source>
        <dbReference type="Proteomes" id="UP000245133"/>
    </source>
</evidence>
<gene>
    <name evidence="2" type="ORF">LPTSP4_02590</name>
</gene>